<dbReference type="Gene3D" id="3.40.50.150">
    <property type="entry name" value="Vaccinia Virus protein VP39"/>
    <property type="match status" value="1"/>
</dbReference>
<dbReference type="Proteomes" id="UP000427906">
    <property type="component" value="Chromosome"/>
</dbReference>
<proteinExistence type="predicted"/>
<evidence type="ECO:0000313" key="1">
    <source>
        <dbReference type="EMBL" id="BBO67655.1"/>
    </source>
</evidence>
<name>A0A5K7YGW2_9BACT</name>
<dbReference type="KEGG" id="dalk:DSCA_15850"/>
<accession>A0A5K7YGW2</accession>
<sequence length="247" mass="28434">MGACSLQVEYPGRECMLEQNEEFFHLVTDDGPERIRIHEYDRVYDVPGLYEEVVYNRLQCDSPHVITGLLKDAIQRHGDMKTPLRVLDFGAGNGIVGECLQDAVETEAIVGIDIIDQAKTAVHRDRPDIYDDYYVMDLSEVDEGDQQKLDRWNFNALVTVASLGFGDIPTRAFVNAFNLIENRSWIVFNIKDRFFSEDDDTGYNKILQQMIGNSLKVYKKHHYCHRLSMAGEPLHYYAIVGRKENDF</sequence>
<keyword evidence="2" id="KW-1185">Reference proteome</keyword>
<dbReference type="EMBL" id="AP021874">
    <property type="protein sequence ID" value="BBO67655.1"/>
    <property type="molecule type" value="Genomic_DNA"/>
</dbReference>
<evidence type="ECO:0008006" key="3">
    <source>
        <dbReference type="Google" id="ProtNLM"/>
    </source>
</evidence>
<dbReference type="AlphaFoldDB" id="A0A5K7YGW2"/>
<dbReference type="InterPro" id="IPR029063">
    <property type="entry name" value="SAM-dependent_MTases_sf"/>
</dbReference>
<dbReference type="SUPFAM" id="SSF53335">
    <property type="entry name" value="S-adenosyl-L-methionine-dependent methyltransferases"/>
    <property type="match status" value="1"/>
</dbReference>
<protein>
    <recommendedName>
        <fullName evidence="3">Methyltransferase</fullName>
    </recommendedName>
</protein>
<evidence type="ECO:0000313" key="2">
    <source>
        <dbReference type="Proteomes" id="UP000427906"/>
    </source>
</evidence>
<organism evidence="1 2">
    <name type="scientific">Desulfosarcina alkanivorans</name>
    <dbReference type="NCBI Taxonomy" id="571177"/>
    <lineage>
        <taxon>Bacteria</taxon>
        <taxon>Pseudomonadati</taxon>
        <taxon>Thermodesulfobacteriota</taxon>
        <taxon>Desulfobacteria</taxon>
        <taxon>Desulfobacterales</taxon>
        <taxon>Desulfosarcinaceae</taxon>
        <taxon>Desulfosarcina</taxon>
    </lineage>
</organism>
<gene>
    <name evidence="1" type="ORF">DSCA_15850</name>
</gene>
<dbReference type="OrthoDB" id="465636at2"/>
<reference evidence="1 2" key="1">
    <citation type="submission" date="2019-11" db="EMBL/GenBank/DDBJ databases">
        <title>Comparative genomics of hydrocarbon-degrading Desulfosarcina strains.</title>
        <authorList>
            <person name="Watanabe M."/>
            <person name="Kojima H."/>
            <person name="Fukui M."/>
        </authorList>
    </citation>
    <scope>NUCLEOTIDE SEQUENCE [LARGE SCALE GENOMIC DNA]</scope>
    <source>
        <strain evidence="1 2">PL12</strain>
    </source>
</reference>
<dbReference type="RefSeq" id="WP_155315891.1">
    <property type="nucleotide sequence ID" value="NZ_AP021874.1"/>
</dbReference>